<feature type="transmembrane region" description="Helical" evidence="1">
    <location>
        <begin position="225"/>
        <end position="245"/>
    </location>
</feature>
<feature type="transmembrane region" description="Helical" evidence="1">
    <location>
        <begin position="89"/>
        <end position="107"/>
    </location>
</feature>
<keyword evidence="1" id="KW-0472">Membrane</keyword>
<sequence length="250" mass="25087">MLAAGASTLGVSVLLDSAMEHYRGSFRNPAMALPLAASAISIAFDGSGRGGGFPRTASHSASVAIGLTGLGFHTFNVFKRPSGLTFNNLFYGAPIGAPGALILSGLLGAASDRLSGDGGALGSGRLLAGLAAFGIFGSVGEAGLLHLKGSFQNPAMWLPVTIPPLAAASLAVDAMTGVPRPWTTALLGATALVGTVGVAFHAYGVSRNMGGWRNWRQNLLAGPPMPAPPAFAGLAIAALGAVLLMRRARG</sequence>
<dbReference type="EMBL" id="JACEIB010000006">
    <property type="protein sequence ID" value="MBA2934474.1"/>
    <property type="molecule type" value="Genomic_DNA"/>
</dbReference>
<name>A0A838L5N4_9SPHN</name>
<accession>A0A838L5N4</accession>
<gene>
    <name evidence="2" type="ORF">HZF05_10230</name>
</gene>
<feature type="transmembrane region" description="Helical" evidence="1">
    <location>
        <begin position="127"/>
        <end position="147"/>
    </location>
</feature>
<protein>
    <submittedName>
        <fullName evidence="2">Uncharacterized protein</fullName>
    </submittedName>
</protein>
<proteinExistence type="predicted"/>
<keyword evidence="1" id="KW-1133">Transmembrane helix</keyword>
<dbReference type="Proteomes" id="UP000570166">
    <property type="component" value="Unassembled WGS sequence"/>
</dbReference>
<keyword evidence="3" id="KW-1185">Reference proteome</keyword>
<reference evidence="2 3" key="1">
    <citation type="submission" date="2020-07" db="EMBL/GenBank/DDBJ databases">
        <authorList>
            <person name="Sun Q."/>
        </authorList>
    </citation>
    <scope>NUCLEOTIDE SEQUENCE [LARGE SCALE GENOMIC DNA]</scope>
    <source>
        <strain evidence="2 3">CGMCC 1.13654</strain>
    </source>
</reference>
<evidence type="ECO:0000256" key="1">
    <source>
        <dbReference type="SAM" id="Phobius"/>
    </source>
</evidence>
<evidence type="ECO:0000313" key="3">
    <source>
        <dbReference type="Proteomes" id="UP000570166"/>
    </source>
</evidence>
<feature type="transmembrane region" description="Helical" evidence="1">
    <location>
        <begin position="185"/>
        <end position="205"/>
    </location>
</feature>
<keyword evidence="1" id="KW-0812">Transmembrane</keyword>
<comment type="caution">
    <text evidence="2">The sequence shown here is derived from an EMBL/GenBank/DDBJ whole genome shotgun (WGS) entry which is preliminary data.</text>
</comment>
<organism evidence="2 3">
    <name type="scientific">Sphingomonas chungangi</name>
    <dbReference type="NCBI Taxonomy" id="2683589"/>
    <lineage>
        <taxon>Bacteria</taxon>
        <taxon>Pseudomonadati</taxon>
        <taxon>Pseudomonadota</taxon>
        <taxon>Alphaproteobacteria</taxon>
        <taxon>Sphingomonadales</taxon>
        <taxon>Sphingomonadaceae</taxon>
        <taxon>Sphingomonas</taxon>
    </lineage>
</organism>
<dbReference type="AlphaFoldDB" id="A0A838L5N4"/>
<evidence type="ECO:0000313" key="2">
    <source>
        <dbReference type="EMBL" id="MBA2934474.1"/>
    </source>
</evidence>